<accession>A0A849ACY0</accession>
<evidence type="ECO:0000256" key="2">
    <source>
        <dbReference type="SAM" id="SignalP"/>
    </source>
</evidence>
<feature type="region of interest" description="Disordered" evidence="1">
    <location>
        <begin position="309"/>
        <end position="330"/>
    </location>
</feature>
<dbReference type="AlphaFoldDB" id="A0A849ACY0"/>
<sequence length="373" mass="38038">MRGKVRSGNRSSSARGRLRLPALLMAAVAAVTTAACTTSVGGQAEQQARDASSGVSTPQGAGPGGPGTTGKQPTKPCSSATPEQLSGANTATSAPATPGTETVLPQSNTEIAFGTEGSWKNGLRLAVSKPVTYTPSQPAGDAGRGEPVVITADLTNGSDDEVSGALDVTVISAGRPATALTDAELDNALINLAPGKRQQLRLGFRVVDRNDVFVVVSPGYSFQPLTFSAGAPPKQEAFRPSAVPEDKVARRCFGQSFVAADGLRLAVNAEPAQPVGAAAGDTGYRWVKVTVVVTNLSTVGQQVSLQPEVENTGAKATPFKDPSAGIGDSAGGWLPPGRRVAFVQGYKMRTGGVVTVALGDPANSDNTVIWSDS</sequence>
<dbReference type="RefSeq" id="WP_171201294.1">
    <property type="nucleotide sequence ID" value="NZ_JABEND010000016.1"/>
</dbReference>
<reference evidence="3 4" key="1">
    <citation type="submission" date="2020-05" db="EMBL/GenBank/DDBJ databases">
        <title>Nakamurella sp. DB0629 isolated from air conditioner.</title>
        <authorList>
            <person name="Kim D.H."/>
            <person name="Kim D.-U."/>
        </authorList>
    </citation>
    <scope>NUCLEOTIDE SEQUENCE [LARGE SCALE GENOMIC DNA]</scope>
    <source>
        <strain evidence="3 4">DB0629</strain>
    </source>
</reference>
<feature type="region of interest" description="Disordered" evidence="1">
    <location>
        <begin position="40"/>
        <end position="104"/>
    </location>
</feature>
<dbReference type="EMBL" id="JABEND010000016">
    <property type="protein sequence ID" value="NNG37593.1"/>
    <property type="molecule type" value="Genomic_DNA"/>
</dbReference>
<name>A0A849ACY0_9ACTN</name>
<feature type="signal peptide" evidence="2">
    <location>
        <begin position="1"/>
        <end position="34"/>
    </location>
</feature>
<organism evidence="3 4">
    <name type="scientific">Nakamurella aerolata</name>
    <dbReference type="NCBI Taxonomy" id="1656892"/>
    <lineage>
        <taxon>Bacteria</taxon>
        <taxon>Bacillati</taxon>
        <taxon>Actinomycetota</taxon>
        <taxon>Actinomycetes</taxon>
        <taxon>Nakamurellales</taxon>
        <taxon>Nakamurellaceae</taxon>
        <taxon>Nakamurella</taxon>
    </lineage>
</organism>
<keyword evidence="2" id="KW-0732">Signal</keyword>
<keyword evidence="4" id="KW-1185">Reference proteome</keyword>
<feature type="chain" id="PRO_5038364858" description="DUF4352 domain-containing protein" evidence="2">
    <location>
        <begin position="35"/>
        <end position="373"/>
    </location>
</feature>
<feature type="compositionally biased region" description="Polar residues" evidence="1">
    <location>
        <begin position="77"/>
        <end position="104"/>
    </location>
</feature>
<evidence type="ECO:0000313" key="3">
    <source>
        <dbReference type="EMBL" id="NNG37593.1"/>
    </source>
</evidence>
<evidence type="ECO:0000313" key="4">
    <source>
        <dbReference type="Proteomes" id="UP000562984"/>
    </source>
</evidence>
<evidence type="ECO:0000256" key="1">
    <source>
        <dbReference type="SAM" id="MobiDB-lite"/>
    </source>
</evidence>
<evidence type="ECO:0008006" key="5">
    <source>
        <dbReference type="Google" id="ProtNLM"/>
    </source>
</evidence>
<gene>
    <name evidence="3" type="ORF">HKD39_18185</name>
</gene>
<feature type="compositionally biased region" description="Polar residues" evidence="1">
    <location>
        <begin position="44"/>
        <end position="56"/>
    </location>
</feature>
<proteinExistence type="predicted"/>
<comment type="caution">
    <text evidence="3">The sequence shown here is derived from an EMBL/GenBank/DDBJ whole genome shotgun (WGS) entry which is preliminary data.</text>
</comment>
<protein>
    <recommendedName>
        <fullName evidence="5">DUF4352 domain-containing protein</fullName>
    </recommendedName>
</protein>
<dbReference type="Proteomes" id="UP000562984">
    <property type="component" value="Unassembled WGS sequence"/>
</dbReference>